<organism evidence="1 2">
    <name type="scientific">Leptospira ognonensis</name>
    <dbReference type="NCBI Taxonomy" id="2484945"/>
    <lineage>
        <taxon>Bacteria</taxon>
        <taxon>Pseudomonadati</taxon>
        <taxon>Spirochaetota</taxon>
        <taxon>Spirochaetia</taxon>
        <taxon>Leptospirales</taxon>
        <taxon>Leptospiraceae</taxon>
        <taxon>Leptospira</taxon>
    </lineage>
</organism>
<dbReference type="RefSeq" id="WP_135624148.1">
    <property type="nucleotide sequence ID" value="NZ_RQGD01000034.1"/>
</dbReference>
<dbReference type="AlphaFoldDB" id="A0A4R9JY34"/>
<gene>
    <name evidence="1" type="ORF">EHQ58_12165</name>
</gene>
<evidence type="ECO:0000313" key="2">
    <source>
        <dbReference type="Proteomes" id="UP000297693"/>
    </source>
</evidence>
<accession>A0A4R9JY34</accession>
<keyword evidence="2" id="KW-1185">Reference proteome</keyword>
<proteinExistence type="predicted"/>
<evidence type="ECO:0000313" key="1">
    <source>
        <dbReference type="EMBL" id="TGL58130.1"/>
    </source>
</evidence>
<protein>
    <recommendedName>
        <fullName evidence="3">HEAT repeat domain-containing protein</fullName>
    </recommendedName>
</protein>
<sequence>MNDETEKKDFELHSLRNLLGISGEEFSFLNKLTGEEIGSLKNQILLSMQNGQREIFVTIAKVSRFMPNFLNAKVSQDILGPQITANLSYFLTAKEAIAIAGYFPTKFFADVIEFLVPEKVSEMISLTPFEQMKKAVDELISRKNFFIIGSLMDFTPIESVDKMARGLSNPEHLIQITYNCQNKKRVLELFQAYGERRIFEVISTGLTDGLFPVMKVIYEHADPSLIAFTKKTISENEPTLLGRFEEMLVR</sequence>
<dbReference type="OrthoDB" id="348113at2"/>
<dbReference type="EMBL" id="RQGD01000034">
    <property type="protein sequence ID" value="TGL58130.1"/>
    <property type="molecule type" value="Genomic_DNA"/>
</dbReference>
<comment type="caution">
    <text evidence="1">The sequence shown here is derived from an EMBL/GenBank/DDBJ whole genome shotgun (WGS) entry which is preliminary data.</text>
</comment>
<dbReference type="Proteomes" id="UP000297693">
    <property type="component" value="Unassembled WGS sequence"/>
</dbReference>
<evidence type="ECO:0008006" key="3">
    <source>
        <dbReference type="Google" id="ProtNLM"/>
    </source>
</evidence>
<reference evidence="1" key="1">
    <citation type="journal article" date="2019" name="PLoS Negl. Trop. Dis.">
        <title>Revisiting the worldwide diversity of Leptospira species in the environment.</title>
        <authorList>
            <person name="Vincent A.T."/>
            <person name="Schiettekatte O."/>
            <person name="Bourhy P."/>
            <person name="Veyrier F.J."/>
            <person name="Picardeau M."/>
        </authorList>
    </citation>
    <scope>NUCLEOTIDE SEQUENCE [LARGE SCALE GENOMIC DNA]</scope>
    <source>
        <strain evidence="1">201702476</strain>
    </source>
</reference>
<name>A0A4R9JY34_9LEPT</name>